<feature type="binding site" evidence="10">
    <location>
        <begin position="174"/>
        <end position="176"/>
    </location>
    <ligand>
        <name>substrate</name>
    </ligand>
</feature>
<dbReference type="EC" id="5.1.3.1" evidence="7 10"/>
<feature type="binding site" evidence="10 14">
    <location>
        <begin position="196"/>
        <end position="197"/>
    </location>
    <ligand>
        <name>substrate</name>
    </ligand>
</feature>
<dbReference type="GO" id="GO:0046872">
    <property type="term" value="F:metal ion binding"/>
    <property type="evidence" value="ECO:0007669"/>
    <property type="project" value="UniProtKB-UniRule"/>
</dbReference>
<evidence type="ECO:0000256" key="2">
    <source>
        <dbReference type="ARBA" id="ARBA00001936"/>
    </source>
</evidence>
<dbReference type="FunFam" id="3.20.20.70:FF:000004">
    <property type="entry name" value="Ribulose-phosphate 3-epimerase"/>
    <property type="match status" value="1"/>
</dbReference>
<evidence type="ECO:0000256" key="8">
    <source>
        <dbReference type="ARBA" id="ARBA00022723"/>
    </source>
</evidence>
<dbReference type="Proteomes" id="UP000260812">
    <property type="component" value="Unassembled WGS sequence"/>
</dbReference>
<evidence type="ECO:0000256" key="9">
    <source>
        <dbReference type="ARBA" id="ARBA00023235"/>
    </source>
</evidence>
<protein>
    <recommendedName>
        <fullName evidence="7 10">Ribulose-phosphate 3-epimerase</fullName>
        <ecNumber evidence="7 10">5.1.3.1</ecNumber>
    </recommendedName>
</protein>
<dbReference type="RefSeq" id="WP_117546013.1">
    <property type="nucleotide sequence ID" value="NZ_JBKVAZ010000027.1"/>
</dbReference>
<comment type="function">
    <text evidence="10">Catalyzes the reversible epimerization of D-ribulose 5-phosphate to D-xylulose 5-phosphate.</text>
</comment>
<feature type="binding site" evidence="10 14">
    <location>
        <begin position="141"/>
        <end position="144"/>
    </location>
    <ligand>
        <name>substrate</name>
    </ligand>
</feature>
<comment type="similarity">
    <text evidence="6 10 11">Belongs to the ribulose-phosphate 3-epimerase family.</text>
</comment>
<evidence type="ECO:0000256" key="5">
    <source>
        <dbReference type="ARBA" id="ARBA00001954"/>
    </source>
</evidence>
<comment type="cofactor">
    <cofactor evidence="5">
        <name>Fe(2+)</name>
        <dbReference type="ChEBI" id="CHEBI:29033"/>
    </cofactor>
</comment>
<keyword evidence="9 10" id="KW-0413">Isomerase</keyword>
<sequence length="224" mass="24311">MNILSPSILAADCARLGEEIKLVEEAGAQYLHIDVMDGMFVPSLSFGLCVISSLRKVTDMVFDVHLMVEEPIRYVADFAKSGADIITVHLEACSDVEETLDWVHSLGRKAGISLKPSTPIQAIEKYLDKIDLLLVMTVEPGFGGQKYLPASTARIREARRLIQEKHADVDIEVDGGITRDNVNVVLEAGANVIVAGSAIFNGNRTDNVKAMLETLKSCEKGGQA</sequence>
<feature type="binding site" evidence="14">
    <location>
        <position position="176"/>
    </location>
    <ligand>
        <name>substrate</name>
    </ligand>
</feature>
<evidence type="ECO:0000256" key="11">
    <source>
        <dbReference type="PIRNR" id="PIRNR001461"/>
    </source>
</evidence>
<evidence type="ECO:0000256" key="13">
    <source>
        <dbReference type="PIRSR" id="PIRSR001461-2"/>
    </source>
</evidence>
<comment type="cofactor">
    <cofactor evidence="2">
        <name>Mn(2+)</name>
        <dbReference type="ChEBI" id="CHEBI:29035"/>
    </cofactor>
</comment>
<dbReference type="InterPro" id="IPR011060">
    <property type="entry name" value="RibuloseP-bd_barrel"/>
</dbReference>
<gene>
    <name evidence="10 15" type="primary">rpe</name>
    <name evidence="15" type="ORF">DXC51_28610</name>
</gene>
<comment type="pathway">
    <text evidence="10">Carbohydrate degradation.</text>
</comment>
<evidence type="ECO:0000313" key="15">
    <source>
        <dbReference type="EMBL" id="RGE55608.1"/>
    </source>
</evidence>
<evidence type="ECO:0000256" key="12">
    <source>
        <dbReference type="PIRSR" id="PIRSR001461-1"/>
    </source>
</evidence>
<dbReference type="SUPFAM" id="SSF51366">
    <property type="entry name" value="Ribulose-phoshate binding barrel"/>
    <property type="match status" value="1"/>
</dbReference>
<keyword evidence="13" id="KW-0170">Cobalt</keyword>
<feature type="binding site" evidence="10 13">
    <location>
        <position position="65"/>
    </location>
    <ligand>
        <name>a divalent metal cation</name>
        <dbReference type="ChEBI" id="CHEBI:60240"/>
    </ligand>
</feature>
<keyword evidence="10 11" id="KW-0119">Carbohydrate metabolism</keyword>
<organism evidence="15 16">
    <name type="scientific">Eisenbergiella massiliensis</name>
    <dbReference type="NCBI Taxonomy" id="1720294"/>
    <lineage>
        <taxon>Bacteria</taxon>
        <taxon>Bacillati</taxon>
        <taxon>Bacillota</taxon>
        <taxon>Clostridia</taxon>
        <taxon>Lachnospirales</taxon>
        <taxon>Lachnospiraceae</taxon>
        <taxon>Eisenbergiella</taxon>
    </lineage>
</organism>
<comment type="caution">
    <text evidence="15">The sequence shown here is derived from an EMBL/GenBank/DDBJ whole genome shotgun (WGS) entry which is preliminary data.</text>
</comment>
<feature type="binding site" evidence="10 13">
    <location>
        <position position="34"/>
    </location>
    <ligand>
        <name>a divalent metal cation</name>
        <dbReference type="ChEBI" id="CHEBI:60240"/>
    </ligand>
</feature>
<evidence type="ECO:0000256" key="14">
    <source>
        <dbReference type="PIRSR" id="PIRSR001461-3"/>
    </source>
</evidence>
<dbReference type="PANTHER" id="PTHR11749">
    <property type="entry name" value="RIBULOSE-5-PHOSPHATE-3-EPIMERASE"/>
    <property type="match status" value="1"/>
</dbReference>
<dbReference type="GO" id="GO:0019323">
    <property type="term" value="P:pentose catabolic process"/>
    <property type="evidence" value="ECO:0007669"/>
    <property type="project" value="UniProtKB-UniRule"/>
</dbReference>
<feature type="binding site" evidence="10 14">
    <location>
        <position position="7"/>
    </location>
    <ligand>
        <name>substrate</name>
    </ligand>
</feature>
<dbReference type="PIRSF" id="PIRSF001461">
    <property type="entry name" value="RPE"/>
    <property type="match status" value="1"/>
</dbReference>
<dbReference type="NCBIfam" id="TIGR01163">
    <property type="entry name" value="rpe"/>
    <property type="match status" value="1"/>
</dbReference>
<reference evidence="15" key="1">
    <citation type="submission" date="2018-08" db="EMBL/GenBank/DDBJ databases">
        <title>A genome reference for cultivated species of the human gut microbiota.</title>
        <authorList>
            <person name="Zou Y."/>
            <person name="Xue W."/>
            <person name="Luo G."/>
        </authorList>
    </citation>
    <scope>NUCLEOTIDE SEQUENCE [LARGE SCALE GENOMIC DNA]</scope>
    <source>
        <strain evidence="15">TF05-5AC</strain>
    </source>
</reference>
<dbReference type="Pfam" id="PF00834">
    <property type="entry name" value="Ribul_P_3_epim"/>
    <property type="match status" value="1"/>
</dbReference>
<dbReference type="HAMAP" id="MF_02227">
    <property type="entry name" value="RPE"/>
    <property type="match status" value="1"/>
</dbReference>
<dbReference type="EMBL" id="QVLV01000042">
    <property type="protein sequence ID" value="RGE55608.1"/>
    <property type="molecule type" value="Genomic_DNA"/>
</dbReference>
<evidence type="ECO:0000256" key="4">
    <source>
        <dbReference type="ARBA" id="ARBA00001947"/>
    </source>
</evidence>
<dbReference type="GO" id="GO:0004750">
    <property type="term" value="F:D-ribulose-phosphate 3-epimerase activity"/>
    <property type="evidence" value="ECO:0007669"/>
    <property type="project" value="UniProtKB-UniRule"/>
</dbReference>
<keyword evidence="16" id="KW-1185">Reference proteome</keyword>
<evidence type="ECO:0000313" key="16">
    <source>
        <dbReference type="Proteomes" id="UP000260812"/>
    </source>
</evidence>
<comment type="cofactor">
    <cofactor evidence="4">
        <name>Zn(2+)</name>
        <dbReference type="ChEBI" id="CHEBI:29105"/>
    </cofactor>
</comment>
<feature type="active site" description="Proton donor" evidence="10 12">
    <location>
        <position position="174"/>
    </location>
</feature>
<dbReference type="NCBIfam" id="NF004076">
    <property type="entry name" value="PRK05581.1-4"/>
    <property type="match status" value="1"/>
</dbReference>
<evidence type="ECO:0000256" key="1">
    <source>
        <dbReference type="ARBA" id="ARBA00001782"/>
    </source>
</evidence>
<keyword evidence="13" id="KW-0862">Zinc</keyword>
<evidence type="ECO:0000256" key="10">
    <source>
        <dbReference type="HAMAP-Rule" id="MF_02227"/>
    </source>
</evidence>
<comment type="catalytic activity">
    <reaction evidence="1 10 11">
        <text>D-ribulose 5-phosphate = D-xylulose 5-phosphate</text>
        <dbReference type="Rhea" id="RHEA:13677"/>
        <dbReference type="ChEBI" id="CHEBI:57737"/>
        <dbReference type="ChEBI" id="CHEBI:58121"/>
        <dbReference type="EC" id="5.1.3.1"/>
    </reaction>
</comment>
<name>A0A3E3HUU6_9FIRM</name>
<evidence type="ECO:0000256" key="3">
    <source>
        <dbReference type="ARBA" id="ARBA00001941"/>
    </source>
</evidence>
<evidence type="ECO:0000256" key="6">
    <source>
        <dbReference type="ARBA" id="ARBA00009541"/>
    </source>
</evidence>
<keyword evidence="8 10" id="KW-0479">Metal-binding</keyword>
<accession>A0A3E3HUU6</accession>
<dbReference type="GO" id="GO:0005737">
    <property type="term" value="C:cytoplasm"/>
    <property type="evidence" value="ECO:0007669"/>
    <property type="project" value="UniProtKB-ARBA"/>
</dbReference>
<dbReference type="InterPro" id="IPR013785">
    <property type="entry name" value="Aldolase_TIM"/>
</dbReference>
<comment type="cofactor">
    <cofactor evidence="10 13">
        <name>a divalent metal cation</name>
        <dbReference type="ChEBI" id="CHEBI:60240"/>
    </cofactor>
    <text evidence="10 13">Binds 1 divalent metal cation per subunit.</text>
</comment>
<dbReference type="AlphaFoldDB" id="A0A3E3HUU6"/>
<dbReference type="GeneID" id="97990709"/>
<feature type="binding site" evidence="10 13">
    <location>
        <position position="174"/>
    </location>
    <ligand>
        <name>a divalent metal cation</name>
        <dbReference type="ChEBI" id="CHEBI:60240"/>
    </ligand>
</feature>
<dbReference type="GO" id="GO:0006098">
    <property type="term" value="P:pentose-phosphate shunt"/>
    <property type="evidence" value="ECO:0007669"/>
    <property type="project" value="UniProtKB-UniRule"/>
</dbReference>
<feature type="binding site" evidence="10 13">
    <location>
        <position position="32"/>
    </location>
    <ligand>
        <name>a divalent metal cation</name>
        <dbReference type="ChEBI" id="CHEBI:60240"/>
    </ligand>
</feature>
<dbReference type="Gene3D" id="3.20.20.70">
    <property type="entry name" value="Aldolase class I"/>
    <property type="match status" value="1"/>
</dbReference>
<keyword evidence="13" id="KW-0464">Manganese</keyword>
<dbReference type="InterPro" id="IPR000056">
    <property type="entry name" value="Ribul_P_3_epim-like"/>
</dbReference>
<dbReference type="InterPro" id="IPR026019">
    <property type="entry name" value="Ribul_P_3_epim"/>
</dbReference>
<comment type="cofactor">
    <cofactor evidence="3">
        <name>Co(2+)</name>
        <dbReference type="ChEBI" id="CHEBI:48828"/>
    </cofactor>
</comment>
<dbReference type="CDD" id="cd00429">
    <property type="entry name" value="RPE"/>
    <property type="match status" value="1"/>
</dbReference>
<feature type="binding site" evidence="10 14">
    <location>
        <position position="65"/>
    </location>
    <ligand>
        <name>substrate</name>
    </ligand>
</feature>
<evidence type="ECO:0000256" key="7">
    <source>
        <dbReference type="ARBA" id="ARBA00013188"/>
    </source>
</evidence>
<proteinExistence type="inferred from homology"/>
<feature type="active site" description="Proton acceptor" evidence="10 12">
    <location>
        <position position="34"/>
    </location>
</feature>